<dbReference type="InParanoid" id="A0A1Y2EVC0"/>
<keyword evidence="3" id="KW-1185">Reference proteome</keyword>
<feature type="compositionally biased region" description="Basic and acidic residues" evidence="1">
    <location>
        <begin position="848"/>
        <end position="876"/>
    </location>
</feature>
<proteinExistence type="predicted"/>
<feature type="compositionally biased region" description="Acidic residues" evidence="1">
    <location>
        <begin position="703"/>
        <end position="717"/>
    </location>
</feature>
<accession>A0A1Y2EVC0</accession>
<feature type="compositionally biased region" description="Basic and acidic residues" evidence="1">
    <location>
        <begin position="728"/>
        <end position="745"/>
    </location>
</feature>
<feature type="compositionally biased region" description="Basic and acidic residues" evidence="1">
    <location>
        <begin position="693"/>
        <end position="702"/>
    </location>
</feature>
<feature type="region of interest" description="Disordered" evidence="1">
    <location>
        <begin position="572"/>
        <end position="591"/>
    </location>
</feature>
<feature type="region of interest" description="Disordered" evidence="1">
    <location>
        <begin position="606"/>
        <end position="887"/>
    </location>
</feature>
<dbReference type="EMBL" id="MCGR01000040">
    <property type="protein sequence ID" value="ORY74785.1"/>
    <property type="molecule type" value="Genomic_DNA"/>
</dbReference>
<evidence type="ECO:0000313" key="2">
    <source>
        <dbReference type="EMBL" id="ORY74785.1"/>
    </source>
</evidence>
<comment type="caution">
    <text evidence="2">The sequence shown here is derived from an EMBL/GenBank/DDBJ whole genome shotgun (WGS) entry which is preliminary data.</text>
</comment>
<sequence>MAQPDMKSLLATLSTAAAGHDDLQDSVETVVQLVEALTAEVLHHPTLISLSPSLTPSITSLLLALPSSLLPLLGALLSHTLKNRLSWLYSKKEEERARFAKEAERPGLAVEAAVEGVLKGLKGYVDDSDREEKISEENRDLVGEHCFAPLVALLAPSKLKMALKRKVLDIIDYAISHHPSNKTRLVSSTLLGAAGLGRILAESEDYGLTERALELGWRLRDGAKGKEGRSKWDEELWRALGEGEQGEEIRRRWKGLKKATYLEDAADILALLGARDLTRYQNIHALTLTANSHTFVEEPSAPRSASYDQSVSFDRTGFTATTTREMGEDDAVQQVLELELDSVERVLVEQVGDVLAVRIVSFHPPTLDSVPLSLDSKAKDKEHHISFTMRLREGARLAQVLDARELLWESSVDLDALAEQRGSLPTPKKTPAPAPARKKLDTTSDTTSKPPAAATKSKKVAAQPQAAKASTTTTEPPPAEPKKRKPSKANAPIKPLPDLPSSSQHPSKPSKPIGVPLGAAPPAGRPSAPPPGKARFSHVAVPAPKIISASKKRTEEQGVVKGAESTVVVGGEGGRAQKRKAGAEQGGVEGLGKGEGFEVLVEGRKKQRVSADLEGSELGGKKSKSVAFERRSPVRTNLSPVNAARSALSPSHHFGAPSTRRSPAKSSPYRNLFSRADDSGYGQADPEVQLGQEKMDVDHEGAAEFEEEKEEEEEDDELRQMLSQMFEGRPKKEVKKMLEKLKREGGEEDEEMEGSGGEDCPDDGEQPLSAVNSPSRNRNPLHPSPKAVFSSPRAACDNNEQPPPLLSPMSSLRKRIAFGQGSGVPSKAKKSKTGGKEKRSVGGGAKAARRESTRDGRSGEIRRRDEPKRKQGREGSEDLITGAAERDQMARDEIGRTLMALSAIVLDNFQQGRMKANGKFGASKVRLGDKAYKLGMHLHLSTTAVSSATRDEVLKLKGVSGRMQQLAARSRAYSEGLNKEMSA</sequence>
<feature type="compositionally biased region" description="Polar residues" evidence="1">
    <location>
        <begin position="769"/>
        <end position="778"/>
    </location>
</feature>
<reference evidence="2 3" key="1">
    <citation type="submission" date="2016-07" db="EMBL/GenBank/DDBJ databases">
        <title>Pervasive Adenine N6-methylation of Active Genes in Fungi.</title>
        <authorList>
            <consortium name="DOE Joint Genome Institute"/>
            <person name="Mondo S.J."/>
            <person name="Dannebaum R.O."/>
            <person name="Kuo R.C."/>
            <person name="Labutti K."/>
            <person name="Haridas S."/>
            <person name="Kuo A."/>
            <person name="Salamov A."/>
            <person name="Ahrendt S.R."/>
            <person name="Lipzen A."/>
            <person name="Sullivan W."/>
            <person name="Andreopoulos W.B."/>
            <person name="Clum A."/>
            <person name="Lindquist E."/>
            <person name="Daum C."/>
            <person name="Ramamoorthy G.K."/>
            <person name="Gryganskyi A."/>
            <person name="Culley D."/>
            <person name="Magnuson J.K."/>
            <person name="James T.Y."/>
            <person name="O'Malley M.A."/>
            <person name="Stajich J.E."/>
            <person name="Spatafora J.W."/>
            <person name="Visel A."/>
            <person name="Grigoriev I.V."/>
        </authorList>
    </citation>
    <scope>NUCLEOTIDE SEQUENCE [LARGE SCALE GENOMIC DNA]</scope>
    <source>
        <strain evidence="2 3">62-1032</strain>
    </source>
</reference>
<feature type="compositionally biased region" description="Polar residues" evidence="1">
    <location>
        <begin position="659"/>
        <end position="669"/>
    </location>
</feature>
<organism evidence="2 3">
    <name type="scientific">Leucosporidium creatinivorum</name>
    <dbReference type="NCBI Taxonomy" id="106004"/>
    <lineage>
        <taxon>Eukaryota</taxon>
        <taxon>Fungi</taxon>
        <taxon>Dikarya</taxon>
        <taxon>Basidiomycota</taxon>
        <taxon>Pucciniomycotina</taxon>
        <taxon>Microbotryomycetes</taxon>
        <taxon>Leucosporidiales</taxon>
        <taxon>Leucosporidium</taxon>
    </lineage>
</organism>
<feature type="compositionally biased region" description="Pro residues" evidence="1">
    <location>
        <begin position="523"/>
        <end position="532"/>
    </location>
</feature>
<feature type="region of interest" description="Disordered" evidence="1">
    <location>
        <begin position="419"/>
        <end position="537"/>
    </location>
</feature>
<gene>
    <name evidence="2" type="ORF">BCR35DRAFT_306605</name>
</gene>
<protein>
    <submittedName>
        <fullName evidence="2">Uncharacterized protein</fullName>
    </submittedName>
</protein>
<evidence type="ECO:0000256" key="1">
    <source>
        <dbReference type="SAM" id="MobiDB-lite"/>
    </source>
</evidence>
<evidence type="ECO:0000313" key="3">
    <source>
        <dbReference type="Proteomes" id="UP000193467"/>
    </source>
</evidence>
<dbReference type="Proteomes" id="UP000193467">
    <property type="component" value="Unassembled WGS sequence"/>
</dbReference>
<feature type="compositionally biased region" description="Low complexity" evidence="1">
    <location>
        <begin position="443"/>
        <end position="474"/>
    </location>
</feature>
<dbReference type="AlphaFoldDB" id="A0A1Y2EVC0"/>
<name>A0A1Y2EVC0_9BASI</name>
<feature type="compositionally biased region" description="Low complexity" evidence="1">
    <location>
        <begin position="500"/>
        <end position="522"/>
    </location>
</feature>
<dbReference type="STRING" id="106004.A0A1Y2EVC0"/>